<keyword evidence="1" id="KW-0507">mRNA processing</keyword>
<feature type="domain" description="RRM" evidence="6">
    <location>
        <begin position="2"/>
        <end position="70"/>
    </location>
</feature>
<dbReference type="InterPro" id="IPR050907">
    <property type="entry name" value="SRSF"/>
</dbReference>
<dbReference type="InterPro" id="IPR012677">
    <property type="entry name" value="Nucleotide-bd_a/b_plait_sf"/>
</dbReference>
<feature type="compositionally biased region" description="Low complexity" evidence="5">
    <location>
        <begin position="153"/>
        <end position="173"/>
    </location>
</feature>
<dbReference type="GO" id="GO:0003723">
    <property type="term" value="F:RNA binding"/>
    <property type="evidence" value="ECO:0007669"/>
    <property type="project" value="UniProtKB-UniRule"/>
</dbReference>
<evidence type="ECO:0000256" key="3">
    <source>
        <dbReference type="PROSITE-ProRule" id="PRU00047"/>
    </source>
</evidence>
<protein>
    <submittedName>
        <fullName evidence="9 10">Serine/arginine-rich splicing factor RSZ21-like isoform X1</fullName>
    </submittedName>
</protein>
<feature type="compositionally biased region" description="Polar residues" evidence="5">
    <location>
        <begin position="130"/>
        <end position="143"/>
    </location>
</feature>
<evidence type="ECO:0000313" key="9">
    <source>
        <dbReference type="RefSeq" id="XP_020081988.1"/>
    </source>
</evidence>
<dbReference type="RefSeq" id="XP_020082006.1">
    <property type="nucleotide sequence ID" value="XM_020226417.1"/>
</dbReference>
<name>A0A6P5EF15_ANACO</name>
<dbReference type="Gene3D" id="3.30.70.330">
    <property type="match status" value="1"/>
</dbReference>
<dbReference type="PANTHER" id="PTHR23147">
    <property type="entry name" value="SERINE/ARGININE RICH SPLICING FACTOR"/>
    <property type="match status" value="1"/>
</dbReference>
<dbReference type="GeneID" id="109705648"/>
<reference evidence="9 10" key="2">
    <citation type="submission" date="2025-04" db="UniProtKB">
        <authorList>
            <consortium name="RefSeq"/>
        </authorList>
    </citation>
    <scope>IDENTIFICATION</scope>
    <source>
        <tissue evidence="9 10">Leaf</tissue>
    </source>
</reference>
<dbReference type="Pfam" id="PF00076">
    <property type="entry name" value="RRM_1"/>
    <property type="match status" value="1"/>
</dbReference>
<evidence type="ECO:0000256" key="1">
    <source>
        <dbReference type="ARBA" id="ARBA00022664"/>
    </source>
</evidence>
<evidence type="ECO:0000313" key="11">
    <source>
        <dbReference type="RefSeq" id="XP_020082002.1"/>
    </source>
</evidence>
<dbReference type="AlphaFoldDB" id="A0A6P5EF15"/>
<dbReference type="RefSeq" id="XP_020081988.1">
    <property type="nucleotide sequence ID" value="XM_020226399.1"/>
</dbReference>
<evidence type="ECO:0000256" key="4">
    <source>
        <dbReference type="PROSITE-ProRule" id="PRU00176"/>
    </source>
</evidence>
<dbReference type="Gene3D" id="4.10.60.10">
    <property type="entry name" value="Zinc finger, CCHC-type"/>
    <property type="match status" value="1"/>
</dbReference>
<dbReference type="InterPro" id="IPR001878">
    <property type="entry name" value="Znf_CCHC"/>
</dbReference>
<evidence type="ECO:0000313" key="15">
    <source>
        <dbReference type="RefSeq" id="XP_020082018.1"/>
    </source>
</evidence>
<reference evidence="8" key="1">
    <citation type="journal article" date="2015" name="Nat. Genet.">
        <title>The pineapple genome and the evolution of CAM photosynthesis.</title>
        <authorList>
            <person name="Ming R."/>
            <person name="VanBuren R."/>
            <person name="Wai C.M."/>
            <person name="Tang H."/>
            <person name="Schatz M.C."/>
            <person name="Bowers J.E."/>
            <person name="Lyons E."/>
            <person name="Wang M.L."/>
            <person name="Chen J."/>
            <person name="Biggers E."/>
            <person name="Zhang J."/>
            <person name="Huang L."/>
            <person name="Zhang L."/>
            <person name="Miao W."/>
            <person name="Zhang J."/>
            <person name="Ye Z."/>
            <person name="Miao C."/>
            <person name="Lin Z."/>
            <person name="Wang H."/>
            <person name="Zhou H."/>
            <person name="Yim W.C."/>
            <person name="Priest H.D."/>
            <person name="Zheng C."/>
            <person name="Woodhouse M."/>
            <person name="Edger P.P."/>
            <person name="Guyot R."/>
            <person name="Guo H.B."/>
            <person name="Guo H."/>
            <person name="Zheng G."/>
            <person name="Singh R."/>
            <person name="Sharma A."/>
            <person name="Min X."/>
            <person name="Zheng Y."/>
            <person name="Lee H."/>
            <person name="Gurtowski J."/>
            <person name="Sedlazeck F.J."/>
            <person name="Harkess A."/>
            <person name="McKain M.R."/>
            <person name="Liao Z."/>
            <person name="Fang J."/>
            <person name="Liu J."/>
            <person name="Zhang X."/>
            <person name="Zhang Q."/>
            <person name="Hu W."/>
            <person name="Qin Y."/>
            <person name="Wang K."/>
            <person name="Chen L.Y."/>
            <person name="Shirley N."/>
            <person name="Lin Y.R."/>
            <person name="Liu L.Y."/>
            <person name="Hernandez A.G."/>
            <person name="Wright C.L."/>
            <person name="Bulone V."/>
            <person name="Tuskan G.A."/>
            <person name="Heath K."/>
            <person name="Zee F."/>
            <person name="Moore P.H."/>
            <person name="Sunkar R."/>
            <person name="Leebens-Mack J.H."/>
            <person name="Mockler T."/>
            <person name="Bennetzen J.L."/>
            <person name="Freeling M."/>
            <person name="Sankoff D."/>
            <person name="Paterson A.H."/>
            <person name="Zhu X."/>
            <person name="Yang X."/>
            <person name="Smith J.A."/>
            <person name="Cushman J.C."/>
            <person name="Paull R.E."/>
            <person name="Yu Q."/>
        </authorList>
    </citation>
    <scope>NUCLEOTIDE SEQUENCE [LARGE SCALE GENOMIC DNA]</scope>
    <source>
        <strain evidence="8">cv. F153</strain>
    </source>
</reference>
<evidence type="ECO:0000313" key="8">
    <source>
        <dbReference type="Proteomes" id="UP000515123"/>
    </source>
</evidence>
<evidence type="ECO:0000313" key="10">
    <source>
        <dbReference type="RefSeq" id="XP_020081997.1"/>
    </source>
</evidence>
<dbReference type="GO" id="GO:0008270">
    <property type="term" value="F:zinc ion binding"/>
    <property type="evidence" value="ECO:0007669"/>
    <property type="project" value="UniProtKB-KW"/>
</dbReference>
<evidence type="ECO:0000259" key="6">
    <source>
        <dbReference type="PROSITE" id="PS50102"/>
    </source>
</evidence>
<dbReference type="GO" id="GO:0008380">
    <property type="term" value="P:RNA splicing"/>
    <property type="evidence" value="ECO:0007669"/>
    <property type="project" value="UniProtKB-KW"/>
</dbReference>
<feature type="region of interest" description="Disordered" evidence="5">
    <location>
        <begin position="116"/>
        <end position="188"/>
    </location>
</feature>
<dbReference type="RefSeq" id="XP_020082009.1">
    <property type="nucleotide sequence ID" value="XM_020226420.1"/>
</dbReference>
<dbReference type="Proteomes" id="UP000515123">
    <property type="component" value="Linkage group 2"/>
</dbReference>
<keyword evidence="8" id="KW-1185">Reference proteome</keyword>
<accession>A0A6P5EF15</accession>
<keyword evidence="3" id="KW-0479">Metal-binding</keyword>
<dbReference type="SMART" id="SM00360">
    <property type="entry name" value="RRM"/>
    <property type="match status" value="1"/>
</dbReference>
<dbReference type="RefSeq" id="XP_020082018.1">
    <property type="nucleotide sequence ID" value="XM_020226429.1"/>
</dbReference>
<dbReference type="InterPro" id="IPR000504">
    <property type="entry name" value="RRM_dom"/>
</dbReference>
<evidence type="ECO:0000256" key="2">
    <source>
        <dbReference type="ARBA" id="ARBA00023187"/>
    </source>
</evidence>
<proteinExistence type="predicted"/>
<evidence type="ECO:0000313" key="13">
    <source>
        <dbReference type="RefSeq" id="XP_020082009.1"/>
    </source>
</evidence>
<keyword evidence="3" id="KW-0863">Zinc-finger</keyword>
<dbReference type="Pfam" id="PF00098">
    <property type="entry name" value="zf-CCHC"/>
    <property type="match status" value="1"/>
</dbReference>
<dbReference type="SMART" id="SM00343">
    <property type="entry name" value="ZnF_C2HC"/>
    <property type="match status" value="1"/>
</dbReference>
<evidence type="ECO:0000313" key="16">
    <source>
        <dbReference type="RefSeq" id="XP_020082023.1"/>
    </source>
</evidence>
<dbReference type="PROSITE" id="PS50158">
    <property type="entry name" value="ZF_CCHC"/>
    <property type="match status" value="1"/>
</dbReference>
<keyword evidence="4" id="KW-0694">RNA-binding</keyword>
<dbReference type="RefSeq" id="XP_020081997.1">
    <property type="nucleotide sequence ID" value="XM_020226408.1"/>
</dbReference>
<evidence type="ECO:0000313" key="14">
    <source>
        <dbReference type="RefSeq" id="XP_020082013.1"/>
    </source>
</evidence>
<feature type="domain" description="CCHC-type" evidence="7">
    <location>
        <begin position="95"/>
        <end position="110"/>
    </location>
</feature>
<dbReference type="OrthoDB" id="5970at2759"/>
<dbReference type="RefSeq" id="XP_020082002.1">
    <property type="nucleotide sequence ID" value="XM_020226413.1"/>
</dbReference>
<organism evidence="13">
    <name type="scientific">Ananas comosus</name>
    <name type="common">Pineapple</name>
    <name type="synonym">Ananas ananas</name>
    <dbReference type="NCBI Taxonomy" id="4615"/>
    <lineage>
        <taxon>Eukaryota</taxon>
        <taxon>Viridiplantae</taxon>
        <taxon>Streptophyta</taxon>
        <taxon>Embryophyta</taxon>
        <taxon>Tracheophyta</taxon>
        <taxon>Spermatophyta</taxon>
        <taxon>Magnoliopsida</taxon>
        <taxon>Liliopsida</taxon>
        <taxon>Poales</taxon>
        <taxon>Bromeliaceae</taxon>
        <taxon>Bromelioideae</taxon>
        <taxon>Ananas</taxon>
    </lineage>
</organism>
<dbReference type="InterPro" id="IPR035979">
    <property type="entry name" value="RBD_domain_sf"/>
</dbReference>
<dbReference type="PROSITE" id="PS50102">
    <property type="entry name" value="RRM"/>
    <property type="match status" value="1"/>
</dbReference>
<keyword evidence="2" id="KW-0508">mRNA splicing</keyword>
<evidence type="ECO:0000256" key="5">
    <source>
        <dbReference type="SAM" id="MobiDB-lite"/>
    </source>
</evidence>
<sequence>MSQVFVGNLDSQVSEKDLKDEFRFYGSIRRLWIARGTGFGFVEFDDLKNALDAIRGLDGKNGWHVDLARSSWGGRGRGGCGRGGHSRGGSSGDGKCYECGEPGHFAWECRLLRGHGGSGSRRCRSPSPQYRGSPSNGRRSYSPQDRRSHRHSSNSSRRGCSIRRSSPSQRRASPYANGDHRSRSRSRS</sequence>
<dbReference type="GO" id="GO:0006397">
    <property type="term" value="P:mRNA processing"/>
    <property type="evidence" value="ECO:0007669"/>
    <property type="project" value="UniProtKB-KW"/>
</dbReference>
<evidence type="ECO:0000259" key="7">
    <source>
        <dbReference type="PROSITE" id="PS50158"/>
    </source>
</evidence>
<keyword evidence="3" id="KW-0862">Zinc</keyword>
<gene>
    <name evidence="9 10 11 12 13 14 15 16" type="primary">LOC109705648</name>
</gene>
<evidence type="ECO:0000313" key="12">
    <source>
        <dbReference type="RefSeq" id="XP_020082006.1"/>
    </source>
</evidence>
<dbReference type="RefSeq" id="XP_020082023.1">
    <property type="nucleotide sequence ID" value="XM_020226434.1"/>
</dbReference>
<dbReference type="SUPFAM" id="SSF54928">
    <property type="entry name" value="RNA-binding domain, RBD"/>
    <property type="match status" value="1"/>
</dbReference>
<dbReference type="RefSeq" id="XP_020082013.1">
    <property type="nucleotide sequence ID" value="XM_020226424.1"/>
</dbReference>